<accession>A0A1G2BKP8</accession>
<gene>
    <name evidence="2" type="ORF">A2677_01520</name>
</gene>
<reference evidence="2 3" key="1">
    <citation type="journal article" date="2016" name="Nat. Commun.">
        <title>Thousands of microbial genomes shed light on interconnected biogeochemical processes in an aquifer system.</title>
        <authorList>
            <person name="Anantharaman K."/>
            <person name="Brown C.T."/>
            <person name="Hug L.A."/>
            <person name="Sharon I."/>
            <person name="Castelle C.J."/>
            <person name="Probst A.J."/>
            <person name="Thomas B.C."/>
            <person name="Singh A."/>
            <person name="Wilkins M.J."/>
            <person name="Karaoz U."/>
            <person name="Brodie E.L."/>
            <person name="Williams K.H."/>
            <person name="Hubbard S.S."/>
            <person name="Banfield J.F."/>
        </authorList>
    </citation>
    <scope>NUCLEOTIDE SEQUENCE [LARGE SCALE GENOMIC DNA]</scope>
</reference>
<sequence>MEPARESGALTARRTSGVRHEGGSTRLRREVRDHLQGGATVQEVYAILGAEGYDSVLGARAMRAAITEAQAREFAPKLDPHLRTIDPDEVAGNGLNPEEQAMLTLSNSDDEEV</sequence>
<comment type="caution">
    <text evidence="2">The sequence shown here is derived from an EMBL/GenBank/DDBJ whole genome shotgun (WGS) entry which is preliminary data.</text>
</comment>
<dbReference type="AlphaFoldDB" id="A0A1G2BKP8"/>
<dbReference type="Proteomes" id="UP000177817">
    <property type="component" value="Unassembled WGS sequence"/>
</dbReference>
<protein>
    <submittedName>
        <fullName evidence="2">Uncharacterized protein</fullName>
    </submittedName>
</protein>
<feature type="region of interest" description="Disordered" evidence="1">
    <location>
        <begin position="78"/>
        <end position="113"/>
    </location>
</feature>
<evidence type="ECO:0000313" key="3">
    <source>
        <dbReference type="Proteomes" id="UP000177817"/>
    </source>
</evidence>
<evidence type="ECO:0000256" key="1">
    <source>
        <dbReference type="SAM" id="MobiDB-lite"/>
    </source>
</evidence>
<organism evidence="2 3">
    <name type="scientific">Candidatus Komeilibacteria bacterium RIFCSPHIGHO2_01_FULL_52_14</name>
    <dbReference type="NCBI Taxonomy" id="1798549"/>
    <lineage>
        <taxon>Bacteria</taxon>
        <taxon>Candidatus Komeiliibacteriota</taxon>
    </lineage>
</organism>
<feature type="region of interest" description="Disordered" evidence="1">
    <location>
        <begin position="1"/>
        <end position="24"/>
    </location>
</feature>
<proteinExistence type="predicted"/>
<evidence type="ECO:0000313" key="2">
    <source>
        <dbReference type="EMBL" id="OGY89665.1"/>
    </source>
</evidence>
<dbReference type="EMBL" id="MHKK01000027">
    <property type="protein sequence ID" value="OGY89665.1"/>
    <property type="molecule type" value="Genomic_DNA"/>
</dbReference>
<name>A0A1G2BKP8_9BACT</name>